<evidence type="ECO:0000313" key="5">
    <source>
        <dbReference type="EMBL" id="CAL1537725.1"/>
    </source>
</evidence>
<proteinExistence type="inferred from homology"/>
<gene>
    <name evidence="5" type="ORF">GSLYS_00011627001</name>
</gene>
<evidence type="ECO:0000259" key="4">
    <source>
        <dbReference type="PROSITE" id="PS51352"/>
    </source>
</evidence>
<feature type="domain" description="Thioredoxin" evidence="4">
    <location>
        <begin position="1"/>
        <end position="110"/>
    </location>
</feature>
<accession>A0AAV2HUQ0</accession>
<feature type="disulfide bond" description="Redox-active" evidence="3">
    <location>
        <begin position="37"/>
        <end position="40"/>
    </location>
</feature>
<dbReference type="InterPro" id="IPR017937">
    <property type="entry name" value="Thioredoxin_CS"/>
</dbReference>
<dbReference type="PROSITE" id="PS51352">
    <property type="entry name" value="THIOREDOXIN_2"/>
    <property type="match status" value="1"/>
</dbReference>
<dbReference type="Pfam" id="PF00085">
    <property type="entry name" value="Thioredoxin"/>
    <property type="match status" value="1"/>
</dbReference>
<dbReference type="CDD" id="cd02947">
    <property type="entry name" value="TRX_family"/>
    <property type="match status" value="1"/>
</dbReference>
<dbReference type="FunFam" id="3.40.30.10:FF:000245">
    <property type="entry name" value="Thioredoxin"/>
    <property type="match status" value="1"/>
</dbReference>
<name>A0AAV2HUQ0_LYMST</name>
<evidence type="ECO:0000256" key="3">
    <source>
        <dbReference type="PIRSR" id="PIRSR000077-4"/>
    </source>
</evidence>
<dbReference type="PANTHER" id="PTHR46115">
    <property type="entry name" value="THIOREDOXIN-LIKE PROTEIN 1"/>
    <property type="match status" value="1"/>
</dbReference>
<comment type="similarity">
    <text evidence="2">Belongs to the thioredoxin family.</text>
</comment>
<protein>
    <recommendedName>
        <fullName evidence="2">Thioredoxin</fullName>
    </recommendedName>
</protein>
<organism evidence="5 6">
    <name type="scientific">Lymnaea stagnalis</name>
    <name type="common">Great pond snail</name>
    <name type="synonym">Helix stagnalis</name>
    <dbReference type="NCBI Taxonomy" id="6523"/>
    <lineage>
        <taxon>Eukaryota</taxon>
        <taxon>Metazoa</taxon>
        <taxon>Spiralia</taxon>
        <taxon>Lophotrochozoa</taxon>
        <taxon>Mollusca</taxon>
        <taxon>Gastropoda</taxon>
        <taxon>Heterobranchia</taxon>
        <taxon>Euthyneura</taxon>
        <taxon>Panpulmonata</taxon>
        <taxon>Hygrophila</taxon>
        <taxon>Lymnaeoidea</taxon>
        <taxon>Lymnaeidae</taxon>
        <taxon>Lymnaea</taxon>
    </lineage>
</organism>
<dbReference type="InterPro" id="IPR005746">
    <property type="entry name" value="Thioredoxin"/>
</dbReference>
<dbReference type="GO" id="GO:0015035">
    <property type="term" value="F:protein-disulfide reductase activity"/>
    <property type="evidence" value="ECO:0007669"/>
    <property type="project" value="InterPro"/>
</dbReference>
<comment type="caution">
    <text evidence="5">The sequence shown here is derived from an EMBL/GenBank/DDBJ whole genome shotgun (WGS) entry which is preliminary data.</text>
</comment>
<dbReference type="SUPFAM" id="SSF52833">
    <property type="entry name" value="Thioredoxin-like"/>
    <property type="match status" value="1"/>
</dbReference>
<sequence length="110" mass="12840">MIRPKPRLHLIKRKEEYDLILKESGKLIVVYFFATWCGPCKKIAPYIEQLLSLYENLVFAKINIEDNLELAESENVAALPTFHFYKDGVKLREMVGANNEHLKELIESFI</sequence>
<evidence type="ECO:0000313" key="6">
    <source>
        <dbReference type="Proteomes" id="UP001497497"/>
    </source>
</evidence>
<reference evidence="5 6" key="1">
    <citation type="submission" date="2024-04" db="EMBL/GenBank/DDBJ databases">
        <authorList>
            <consortium name="Genoscope - CEA"/>
            <person name="William W."/>
        </authorList>
    </citation>
    <scope>NUCLEOTIDE SEQUENCE [LARGE SCALE GENOMIC DNA]</scope>
</reference>
<dbReference type="Proteomes" id="UP001497497">
    <property type="component" value="Unassembled WGS sequence"/>
</dbReference>
<keyword evidence="1 3" id="KW-1015">Disulfide bond</keyword>
<dbReference type="InterPro" id="IPR036249">
    <property type="entry name" value="Thioredoxin-like_sf"/>
</dbReference>
<dbReference type="PIRSF" id="PIRSF000077">
    <property type="entry name" value="Thioredoxin"/>
    <property type="match status" value="1"/>
</dbReference>
<keyword evidence="3" id="KW-0676">Redox-active center</keyword>
<dbReference type="AlphaFoldDB" id="A0AAV2HUQ0"/>
<keyword evidence="6" id="KW-1185">Reference proteome</keyword>
<dbReference type="PRINTS" id="PR00421">
    <property type="entry name" value="THIOREDOXIN"/>
</dbReference>
<dbReference type="Gene3D" id="3.40.30.10">
    <property type="entry name" value="Glutaredoxin"/>
    <property type="match status" value="1"/>
</dbReference>
<evidence type="ECO:0000256" key="1">
    <source>
        <dbReference type="ARBA" id="ARBA00023157"/>
    </source>
</evidence>
<evidence type="ECO:0000256" key="2">
    <source>
        <dbReference type="PIRNR" id="PIRNR000077"/>
    </source>
</evidence>
<dbReference type="InterPro" id="IPR013766">
    <property type="entry name" value="Thioredoxin_domain"/>
</dbReference>
<dbReference type="EMBL" id="CAXITT010000273">
    <property type="protein sequence ID" value="CAL1537725.1"/>
    <property type="molecule type" value="Genomic_DNA"/>
</dbReference>
<dbReference type="PROSITE" id="PS00194">
    <property type="entry name" value="THIOREDOXIN_1"/>
    <property type="match status" value="1"/>
</dbReference>